<sequence length="375" mass="43780">MDSTPTSRRLSTPYTPRQSISAQKYVCDSSNTELGRQRELKLRAQLTKQETTIARYKERAAHMSKTTIPLHVFGEEQQKTREARAEAEANAARCEKLIESLNEANERDESDDLLQMNMRCIARAAGNIARRSNRLPELRSTAASMVPTQIRDNALEQEYIEVLRTQRDSLYMELHDAHERIQELQTYHNSIEMQIFDREAFAEFDQDRLAKLEIAEQCARIDSERFSIHLEMSQDEILRISTLLNSLYKRYDRALCNFKAKEQSQSQERQTEVENLISAARQKEKQFQAKISQLEEELDNVAWYQEAYAQRTRQADLLTEHAMLAEQEAREYHIHSLSNHAETLQQNLDCLNAQRDNKKHIITDFNYHHEADAES</sequence>
<dbReference type="Proteomes" id="UP001214628">
    <property type="component" value="Chromosome 6"/>
</dbReference>
<keyword evidence="4" id="KW-1185">Reference proteome</keyword>
<name>A0AAF0JFM4_9BASI</name>
<feature type="region of interest" description="Disordered" evidence="2">
    <location>
        <begin position="1"/>
        <end position="21"/>
    </location>
</feature>
<keyword evidence="1" id="KW-0175">Coiled coil</keyword>
<gene>
    <name evidence="3" type="ORF">MPSI1_003552</name>
</gene>
<reference evidence="3" key="1">
    <citation type="submission" date="2023-02" db="EMBL/GenBank/DDBJ databases">
        <title>Mating type loci evolution in Malassezia.</title>
        <authorList>
            <person name="Coelho M.A."/>
        </authorList>
    </citation>
    <scope>NUCLEOTIDE SEQUENCE</scope>
    <source>
        <strain evidence="3">CBS 14136</strain>
    </source>
</reference>
<evidence type="ECO:0000313" key="4">
    <source>
        <dbReference type="Proteomes" id="UP001214628"/>
    </source>
</evidence>
<organism evidence="3 4">
    <name type="scientific">Malassezia psittaci</name>
    <dbReference type="NCBI Taxonomy" id="1821823"/>
    <lineage>
        <taxon>Eukaryota</taxon>
        <taxon>Fungi</taxon>
        <taxon>Dikarya</taxon>
        <taxon>Basidiomycota</taxon>
        <taxon>Ustilaginomycotina</taxon>
        <taxon>Malasseziomycetes</taxon>
        <taxon>Malasseziales</taxon>
        <taxon>Malasseziaceae</taxon>
        <taxon>Malassezia</taxon>
    </lineage>
</organism>
<proteinExistence type="predicted"/>
<evidence type="ECO:0000256" key="2">
    <source>
        <dbReference type="SAM" id="MobiDB-lite"/>
    </source>
</evidence>
<evidence type="ECO:0000256" key="1">
    <source>
        <dbReference type="SAM" id="Coils"/>
    </source>
</evidence>
<accession>A0AAF0JFM4</accession>
<dbReference type="EMBL" id="CP118380">
    <property type="protein sequence ID" value="WFD44880.1"/>
    <property type="molecule type" value="Genomic_DNA"/>
</dbReference>
<protein>
    <submittedName>
        <fullName evidence="3">Uncharacterized protein</fullName>
    </submittedName>
</protein>
<evidence type="ECO:0000313" key="3">
    <source>
        <dbReference type="EMBL" id="WFD44880.1"/>
    </source>
</evidence>
<feature type="coiled-coil region" evidence="1">
    <location>
        <begin position="84"/>
        <end position="111"/>
    </location>
</feature>
<dbReference type="AlphaFoldDB" id="A0AAF0JFM4"/>
<feature type="coiled-coil region" evidence="1">
    <location>
        <begin position="334"/>
        <end position="361"/>
    </location>
</feature>